<sequence length="996" mass="101154">MTTIGSQFDQLAALIIGKNKIEVEWSFFAQLQQSRGGLPQAVNQALDGVNSVNSGSAQWWSGTSHDAASDMLTSVVSGDDTSLSKFSDQLAQQNAQNQHLGELVGQAKDDMHRIVLSAYDQIGQLGASGASGTGGYGPQAMSVIDNAKKAVDDVVLVLLGQIRGARDSAQETANRFTSGKTGGKEAEGHEQAHDDLLAQGNQLKIAAPEAGHNKDGSAAADTKDNDGRAVAATAHANGKTATAVEGKDKDRDLVAGAKHDNGAQAPNASVSKDKKDANTEPDSSKTTSTTKPDGTPQTNDEALAAARGSDEPDKAGGEPRADTGGSRSDGPSYFGGGNGGAGLPGGPGGGGPGGGGGFGGDHGGFGGGPGNGPGGFGGDHGQGNQGSQVQTPADNRGQNTLFHTTPSAWDHTANPTGAIGETHANPTSGPLTAPQSSTSLSTNPQSGATNSSNTPNSGNPAQPNSAEARQSPHAPQGGSPLAGTPAGAQGPLGQLANAATQAAGPIGNIAGTAASIGGNIAGAATSLGQTAAPPVSSAPGTGGPGFPGSEFKPAPGNVTSTNFAGSSGVGAPTPPPPPQHQAPPPPLPQAPPPNAPLPPNSAAPPAAAPMQNSGGAPTSPMSSAYPMTPYSGGGQAAPSGGRNHRSGGPAPWRADSRHSGPNTINPLNSNHPNQDAIDAITRLLRYVLGSDWSAREGYPPGVRPAYAIAAHADHDEIVHFFFFTNQGRGWVPPGVVVPGSVRLGWETVPATGRGAILGRSDPGLQALRHFEAMSAEHIASGRRYRLIAVATSMEVHDELNTGVLRANDNIVGDAALAAEPRFVDPATCTGSKPAEDTPDLLHRLQTVAPEAHKRLCALLAEKADVSQLAMDLAIDTVEASFAYDRPAFLDVVGALKRNEPVTDSMVEALRDDVLAAVASAEIERNQQESKPLADQKLVKYASDHTRISAGVALLALLEGDEESVLDIAYEHYATNARPDKIIRFIDRVAPSEPATS</sequence>
<dbReference type="EMBL" id="CP001958">
    <property type="protein sequence ID" value="ADG97159.1"/>
    <property type="molecule type" value="Genomic_DNA"/>
</dbReference>
<feature type="region of interest" description="Disordered" evidence="1">
    <location>
        <begin position="167"/>
        <end position="191"/>
    </location>
</feature>
<reference evidence="2 3" key="1">
    <citation type="journal article" date="2010" name="Stand. Genomic Sci.">
        <title>Complete genome sequence of Segniliparus rotundus type strain (CDC 1076).</title>
        <authorList>
            <person name="Sikorski J."/>
            <person name="Lapidus A."/>
            <person name="Copeland A."/>
            <person name="Misra M."/>
            <person name="Glavina Del Rio T."/>
            <person name="Nolan M."/>
            <person name="Lucas S."/>
            <person name="Chen F."/>
            <person name="Tice H."/>
            <person name="Cheng J.F."/>
            <person name="Jando M."/>
            <person name="Schneider S."/>
            <person name="Bruce D."/>
            <person name="Goodwin L."/>
            <person name="Pitluck S."/>
            <person name="Liolios K."/>
            <person name="Mikhailova N."/>
            <person name="Pati A."/>
            <person name="Ivanova N."/>
            <person name="Mavromatis K."/>
            <person name="Chen A."/>
            <person name="Palaniappan K."/>
            <person name="Chertkov O."/>
            <person name="Land M."/>
            <person name="Hauser L."/>
            <person name="Chang Y.J."/>
            <person name="Jeffries C.D."/>
            <person name="Brettin T."/>
            <person name="Detter J.C."/>
            <person name="Han C."/>
            <person name="Rohde M."/>
            <person name="Goker M."/>
            <person name="Bristow J."/>
            <person name="Eisen J.A."/>
            <person name="Markowitz V."/>
            <person name="Hugenholtz P."/>
            <person name="Kyrpides N.C."/>
            <person name="Klenk H.P."/>
        </authorList>
    </citation>
    <scope>NUCLEOTIDE SEQUENCE [LARGE SCALE GENOMIC DNA]</scope>
    <source>
        <strain evidence="3">ATCC BAA-972 / CDC 1076 / CIP 108378 / DSM 44985 / JCM 13578</strain>
    </source>
</reference>
<protein>
    <submittedName>
        <fullName evidence="2">Uncharacterized protein</fullName>
    </submittedName>
</protein>
<evidence type="ECO:0000313" key="2">
    <source>
        <dbReference type="EMBL" id="ADG97159.1"/>
    </source>
</evidence>
<dbReference type="RefSeq" id="WP_013137615.1">
    <property type="nucleotide sequence ID" value="NC_014168.1"/>
</dbReference>
<feature type="compositionally biased region" description="Polar residues" evidence="1">
    <location>
        <begin position="387"/>
        <end position="407"/>
    </location>
</feature>
<feature type="compositionally biased region" description="Basic and acidic residues" evidence="1">
    <location>
        <begin position="182"/>
        <end position="191"/>
    </location>
</feature>
<feature type="compositionally biased region" description="Gly residues" evidence="1">
    <location>
        <begin position="333"/>
        <end position="384"/>
    </location>
</feature>
<feature type="compositionally biased region" description="Basic and acidic residues" evidence="1">
    <location>
        <begin position="308"/>
        <end position="321"/>
    </location>
</feature>
<dbReference type="KEGG" id="srt:Srot_0677"/>
<organism evidence="2 3">
    <name type="scientific">Segniliparus rotundus (strain ATCC BAA-972 / CDC 1076 / CIP 108378 / DSM 44985 / JCM 13578)</name>
    <dbReference type="NCBI Taxonomy" id="640132"/>
    <lineage>
        <taxon>Bacteria</taxon>
        <taxon>Bacillati</taxon>
        <taxon>Actinomycetota</taxon>
        <taxon>Actinomycetes</taxon>
        <taxon>Mycobacteriales</taxon>
        <taxon>Segniliparaceae</taxon>
        <taxon>Segniliparus</taxon>
    </lineage>
</organism>
<name>D6ZD95_SEGRD</name>
<feature type="compositionally biased region" description="Polar residues" evidence="1">
    <location>
        <begin position="610"/>
        <end position="622"/>
    </location>
</feature>
<dbReference type="OrthoDB" id="4495983at2"/>
<feature type="compositionally biased region" description="Low complexity" evidence="1">
    <location>
        <begin position="280"/>
        <end position="298"/>
    </location>
</feature>
<feature type="region of interest" description="Disordered" evidence="1">
    <location>
        <begin position="528"/>
        <end position="673"/>
    </location>
</feature>
<feature type="region of interest" description="Disordered" evidence="1">
    <location>
        <begin position="257"/>
        <end position="493"/>
    </location>
</feature>
<proteinExistence type="predicted"/>
<feature type="compositionally biased region" description="Polar residues" evidence="1">
    <location>
        <begin position="659"/>
        <end position="673"/>
    </location>
</feature>
<feature type="compositionally biased region" description="Polar residues" evidence="1">
    <location>
        <begin position="424"/>
        <end position="445"/>
    </location>
</feature>
<keyword evidence="3" id="KW-1185">Reference proteome</keyword>
<gene>
    <name evidence="2" type="ordered locus">Srot_0677</name>
</gene>
<dbReference type="AlphaFoldDB" id="D6ZD95"/>
<evidence type="ECO:0000256" key="1">
    <source>
        <dbReference type="SAM" id="MobiDB-lite"/>
    </source>
</evidence>
<feature type="compositionally biased region" description="Polar residues" evidence="1">
    <location>
        <begin position="170"/>
        <end position="179"/>
    </location>
</feature>
<evidence type="ECO:0000313" key="3">
    <source>
        <dbReference type="Proteomes" id="UP000002247"/>
    </source>
</evidence>
<dbReference type="HOGENOM" id="CLU_295244_0_0_11"/>
<dbReference type="Proteomes" id="UP000002247">
    <property type="component" value="Chromosome"/>
</dbReference>
<dbReference type="STRING" id="640132.Srot_0677"/>
<accession>D6ZD95</accession>
<feature type="compositionally biased region" description="Pro residues" evidence="1">
    <location>
        <begin position="572"/>
        <end position="602"/>
    </location>
</feature>
<feature type="compositionally biased region" description="Low complexity" evidence="1">
    <location>
        <begin position="446"/>
        <end position="461"/>
    </location>
</feature>